<dbReference type="InterPro" id="IPR002925">
    <property type="entry name" value="Dienelactn_hydro"/>
</dbReference>
<sequence>MIRCASTPQRTFAKVAARRCAFAKTCNRLSSTACLSAGHRGVAGHHRLRRARQCRCLHRTIGGRDTSKAVGLHSGSRTTSHACSTPGWSTIRMSALVAASIRRSRGAVADPPRKPWLTDLPNSDSSLIVDEIFNSCIANEHGFVTVRQRRNRASCVRRYGGSMALISIASRGTTLEYGMPGQPLVILLHDWYGRLSSMDDYGIPLAQRGFHVLVPDLFNGWAATNASDAAGLLDRLNPSTALNIIGELIHSGRTHGAPRVGLVGFSVGGWLALLLAQSGSLDAVVAYDAVLNDIEPGVLPCPVQLHFAGMNGPDPEPFVARLLADGTALERFDDFTAAHSFASTSISTLTTQSDALAFARTTQFLERYLLD</sequence>
<dbReference type="AlphaFoldDB" id="A0A3A5N3N2"/>
<comment type="caution">
    <text evidence="2">The sequence shown here is derived from an EMBL/GenBank/DDBJ whole genome shotgun (WGS) entry which is preliminary data.</text>
</comment>
<proteinExistence type="predicted"/>
<protein>
    <submittedName>
        <fullName evidence="2">Alpha/beta fold hydrolase</fullName>
    </submittedName>
</protein>
<organism evidence="2 3">
    <name type="scientific">Cryobacterium melibiosiphilum</name>
    <dbReference type="NCBI Taxonomy" id="995039"/>
    <lineage>
        <taxon>Bacteria</taxon>
        <taxon>Bacillati</taxon>
        <taxon>Actinomycetota</taxon>
        <taxon>Actinomycetes</taxon>
        <taxon>Micrococcales</taxon>
        <taxon>Microbacteriaceae</taxon>
        <taxon>Cryobacterium</taxon>
    </lineage>
</organism>
<dbReference type="Pfam" id="PF01738">
    <property type="entry name" value="DLH"/>
    <property type="match status" value="1"/>
</dbReference>
<keyword evidence="2" id="KW-0378">Hydrolase</keyword>
<dbReference type="EMBL" id="QZVS01000038">
    <property type="protein sequence ID" value="RJT91894.1"/>
    <property type="molecule type" value="Genomic_DNA"/>
</dbReference>
<dbReference type="SUPFAM" id="SSF53474">
    <property type="entry name" value="alpha/beta-Hydrolases"/>
    <property type="match status" value="1"/>
</dbReference>
<dbReference type="PANTHER" id="PTHR46623:SF6">
    <property type="entry name" value="ALPHA_BETA-HYDROLASES SUPERFAMILY PROTEIN"/>
    <property type="match status" value="1"/>
</dbReference>
<dbReference type="InterPro" id="IPR051049">
    <property type="entry name" value="Dienelactone_hydrolase-like"/>
</dbReference>
<name>A0A3A5N3N2_9MICO</name>
<dbReference type="Proteomes" id="UP000272015">
    <property type="component" value="Unassembled WGS sequence"/>
</dbReference>
<keyword evidence="3" id="KW-1185">Reference proteome</keyword>
<evidence type="ECO:0000313" key="2">
    <source>
        <dbReference type="EMBL" id="RJT91894.1"/>
    </source>
</evidence>
<evidence type="ECO:0000259" key="1">
    <source>
        <dbReference type="Pfam" id="PF01738"/>
    </source>
</evidence>
<reference evidence="2 3" key="1">
    <citation type="submission" date="2018-09" db="EMBL/GenBank/DDBJ databases">
        <title>Novel species of Cryobacterium.</title>
        <authorList>
            <person name="Liu Q."/>
            <person name="Xin Y.-H."/>
        </authorList>
    </citation>
    <scope>NUCLEOTIDE SEQUENCE [LARGE SCALE GENOMIC DNA]</scope>
    <source>
        <strain evidence="2 3">Hh39</strain>
    </source>
</reference>
<gene>
    <name evidence="2" type="ORF">D6T64_01060</name>
</gene>
<dbReference type="InterPro" id="IPR029058">
    <property type="entry name" value="AB_hydrolase_fold"/>
</dbReference>
<feature type="domain" description="Dienelactone hydrolase" evidence="1">
    <location>
        <begin position="182"/>
        <end position="369"/>
    </location>
</feature>
<dbReference type="Gene3D" id="3.40.50.1820">
    <property type="entry name" value="alpha/beta hydrolase"/>
    <property type="match status" value="1"/>
</dbReference>
<accession>A0A3A5N3N2</accession>
<evidence type="ECO:0000313" key="3">
    <source>
        <dbReference type="Proteomes" id="UP000272015"/>
    </source>
</evidence>
<dbReference type="PANTHER" id="PTHR46623">
    <property type="entry name" value="CARBOXYMETHYLENEBUTENOLIDASE-RELATED"/>
    <property type="match status" value="1"/>
</dbReference>
<dbReference type="GO" id="GO:0016787">
    <property type="term" value="F:hydrolase activity"/>
    <property type="evidence" value="ECO:0007669"/>
    <property type="project" value="UniProtKB-KW"/>
</dbReference>